<dbReference type="GO" id="GO:0045893">
    <property type="term" value="P:positive regulation of DNA-templated transcription"/>
    <property type="evidence" value="ECO:0007669"/>
    <property type="project" value="InterPro"/>
</dbReference>
<organism evidence="17 18">
    <name type="scientific">Pleurodeles waltl</name>
    <name type="common">Iberian ribbed newt</name>
    <dbReference type="NCBI Taxonomy" id="8319"/>
    <lineage>
        <taxon>Eukaryota</taxon>
        <taxon>Metazoa</taxon>
        <taxon>Chordata</taxon>
        <taxon>Craniata</taxon>
        <taxon>Vertebrata</taxon>
        <taxon>Euteleostomi</taxon>
        <taxon>Amphibia</taxon>
        <taxon>Batrachia</taxon>
        <taxon>Caudata</taxon>
        <taxon>Salamandroidea</taxon>
        <taxon>Salamandridae</taxon>
        <taxon>Pleurodelinae</taxon>
        <taxon>Pleurodeles</taxon>
    </lineage>
</organism>
<keyword evidence="7 14" id="KW-0238">DNA-binding</keyword>
<evidence type="ECO:0000256" key="6">
    <source>
        <dbReference type="ARBA" id="ARBA00023015"/>
    </source>
</evidence>
<evidence type="ECO:0000256" key="4">
    <source>
        <dbReference type="ARBA" id="ARBA00022553"/>
    </source>
</evidence>
<dbReference type="GO" id="GO:0000785">
    <property type="term" value="C:chromatin"/>
    <property type="evidence" value="ECO:0007669"/>
    <property type="project" value="TreeGrafter"/>
</dbReference>
<dbReference type="PROSITE" id="PS50252">
    <property type="entry name" value="TBOX_3"/>
    <property type="match status" value="1"/>
</dbReference>
<dbReference type="InterPro" id="IPR001699">
    <property type="entry name" value="TF_T-box"/>
</dbReference>
<keyword evidence="2" id="KW-0678">Repressor</keyword>
<comment type="caution">
    <text evidence="14">Lacks conserved residue(s) required for the propagation of feature annotation.</text>
</comment>
<dbReference type="Proteomes" id="UP001066276">
    <property type="component" value="Chromosome 6"/>
</dbReference>
<keyword evidence="18" id="KW-1185">Reference proteome</keyword>
<dbReference type="Pfam" id="PF16176">
    <property type="entry name" value="T-box_assoc"/>
    <property type="match status" value="1"/>
</dbReference>
<dbReference type="Pfam" id="PF00907">
    <property type="entry name" value="T-box"/>
    <property type="match status" value="1"/>
</dbReference>
<evidence type="ECO:0000256" key="8">
    <source>
        <dbReference type="ARBA" id="ARBA00023159"/>
    </source>
</evidence>
<dbReference type="SUPFAM" id="SSF49417">
    <property type="entry name" value="p53-like transcription factors"/>
    <property type="match status" value="1"/>
</dbReference>
<comment type="caution">
    <text evidence="17">The sequence shown here is derived from an EMBL/GenBank/DDBJ whole genome shotgun (WGS) entry which is preliminary data.</text>
</comment>
<dbReference type="GO" id="GO:0045892">
    <property type="term" value="P:negative regulation of DNA-templated transcription"/>
    <property type="evidence" value="ECO:0007669"/>
    <property type="project" value="UniProtKB-ARBA"/>
</dbReference>
<evidence type="ECO:0000313" key="17">
    <source>
        <dbReference type="EMBL" id="KAJ1135469.1"/>
    </source>
</evidence>
<keyword evidence="5" id="KW-0832">Ubl conjugation</keyword>
<dbReference type="PROSITE" id="PS01264">
    <property type="entry name" value="TBOX_2"/>
    <property type="match status" value="1"/>
</dbReference>
<dbReference type="PANTHER" id="PTHR11267">
    <property type="entry name" value="T-BOX PROTEIN-RELATED"/>
    <property type="match status" value="1"/>
</dbReference>
<keyword evidence="3" id="KW-1017">Isopeptide bond</keyword>
<feature type="compositionally biased region" description="Low complexity" evidence="15">
    <location>
        <begin position="550"/>
        <end position="560"/>
    </location>
</feature>
<dbReference type="InterPro" id="IPR046360">
    <property type="entry name" value="T-box_DNA-bd"/>
</dbReference>
<dbReference type="InterPro" id="IPR018186">
    <property type="entry name" value="TF_T-box_CS"/>
</dbReference>
<dbReference type="PRINTS" id="PR00937">
    <property type="entry name" value="TBOX"/>
</dbReference>
<dbReference type="InterPro" id="IPR036960">
    <property type="entry name" value="T-box_sf"/>
</dbReference>
<evidence type="ECO:0000256" key="9">
    <source>
        <dbReference type="ARBA" id="ARBA00023163"/>
    </source>
</evidence>
<dbReference type="InterPro" id="IPR032385">
    <property type="entry name" value="T-box_assoc"/>
</dbReference>
<accession>A0AAV7Q8D9</accession>
<comment type="subcellular location">
    <subcellularLocation>
        <location evidence="1 14">Nucleus</location>
    </subcellularLocation>
</comment>
<evidence type="ECO:0000256" key="3">
    <source>
        <dbReference type="ARBA" id="ARBA00022499"/>
    </source>
</evidence>
<protein>
    <recommendedName>
        <fullName evidence="11">T-box transcription factor TBX21</fullName>
    </recommendedName>
    <alternativeName>
        <fullName evidence="12">T-cell-specific T-box transcription factor T-bet</fullName>
    </alternativeName>
    <alternativeName>
        <fullName evidence="13">Transcription factor TBLYM</fullName>
    </alternativeName>
</protein>
<dbReference type="GO" id="GO:0001708">
    <property type="term" value="P:cell fate specification"/>
    <property type="evidence" value="ECO:0007669"/>
    <property type="project" value="TreeGrafter"/>
</dbReference>
<dbReference type="GO" id="GO:0000978">
    <property type="term" value="F:RNA polymerase II cis-regulatory region sequence-specific DNA binding"/>
    <property type="evidence" value="ECO:0007669"/>
    <property type="project" value="InterPro"/>
</dbReference>
<evidence type="ECO:0000256" key="14">
    <source>
        <dbReference type="PROSITE-ProRule" id="PRU00201"/>
    </source>
</evidence>
<feature type="domain" description="T-box" evidence="16">
    <location>
        <begin position="158"/>
        <end position="344"/>
    </location>
</feature>
<keyword evidence="6" id="KW-0805">Transcription regulation</keyword>
<dbReference type="EMBL" id="JANPWB010000010">
    <property type="protein sequence ID" value="KAJ1135469.1"/>
    <property type="molecule type" value="Genomic_DNA"/>
</dbReference>
<feature type="region of interest" description="Disordered" evidence="15">
    <location>
        <begin position="499"/>
        <end position="584"/>
    </location>
</feature>
<keyword evidence="10 14" id="KW-0539">Nucleus</keyword>
<keyword evidence="4" id="KW-0597">Phosphoprotein</keyword>
<evidence type="ECO:0000256" key="13">
    <source>
        <dbReference type="ARBA" id="ARBA00081928"/>
    </source>
</evidence>
<evidence type="ECO:0000256" key="2">
    <source>
        <dbReference type="ARBA" id="ARBA00022491"/>
    </source>
</evidence>
<evidence type="ECO:0000256" key="7">
    <source>
        <dbReference type="ARBA" id="ARBA00023125"/>
    </source>
</evidence>
<dbReference type="GO" id="GO:0072676">
    <property type="term" value="P:lymphocyte migration"/>
    <property type="evidence" value="ECO:0007669"/>
    <property type="project" value="UniProtKB-ARBA"/>
</dbReference>
<keyword evidence="8" id="KW-0010">Activator</keyword>
<dbReference type="PROSITE" id="PS01283">
    <property type="entry name" value="TBOX_1"/>
    <property type="match status" value="1"/>
</dbReference>
<dbReference type="CDD" id="cd20203">
    <property type="entry name" value="T-box_TBX21"/>
    <property type="match status" value="1"/>
</dbReference>
<sequence>MGALDQGSAAGSASTMLGADSQSFTKDLAKEPEALGKDLPELKMGIADRLYCPEPAPPDSCALNFAYTGQAGFGMGSPGRFLSPLPLNGYPYSPVRPQATGPNGYSMPTSELYPTGATELYPAAGEGSYPSAGQHGFHRGALYPMPGYQSVGKLQVVLNNYPLWAKFHKHQTEMIITKQGRRMFPFLSFNISGMDPMTHYNVFVDIVLADQHHWRYQGGKWVQCGKAEGNMPGNRIYMHPDSPNTGAHWMRQEILFGKLKLTNNKGASNNLTQMVVLQSLHKYQPRLHITEVTDGELEEFPASKTQTFTFTFPETQFVAVTAYQNADITQLKIDHNPFAKGFRDNFDSMYSMAEGDRHTPSPPDATGCQQLLSGSRYSPFLHDQYQLPQTRFYSGDRASPHGAQQKDPLGTAAARWYLSAQQAPTSHLDYSAYDGDYSGSKFASYGVKPFPLQSSTHHSLGYYQDLSFGAPSSWASARGSAQYQTKPGPGMLSWLRHARDVRPSSSGEESAKEAEAPTVTWTDPRLVKSLDNSDSSGLYEAAECKRRRVSPYSSSADSSSPNHNGEPYEKDGADGGYYSFYNGN</sequence>
<evidence type="ECO:0000259" key="16">
    <source>
        <dbReference type="PROSITE" id="PS50252"/>
    </source>
</evidence>
<evidence type="ECO:0000256" key="12">
    <source>
        <dbReference type="ARBA" id="ARBA00078344"/>
    </source>
</evidence>
<keyword evidence="9" id="KW-0804">Transcription</keyword>
<evidence type="ECO:0000256" key="5">
    <source>
        <dbReference type="ARBA" id="ARBA00022843"/>
    </source>
</evidence>
<evidence type="ECO:0000256" key="1">
    <source>
        <dbReference type="ARBA" id="ARBA00004123"/>
    </source>
</evidence>
<dbReference type="PANTHER" id="PTHR11267:SF125">
    <property type="entry name" value="T-BOX TRANSCRIPTION FACTOR TBX21"/>
    <property type="match status" value="1"/>
</dbReference>
<dbReference type="FunFam" id="2.60.40.820:FF:000011">
    <property type="entry name" value="T-box transcription factor TBX21"/>
    <property type="match status" value="1"/>
</dbReference>
<evidence type="ECO:0000313" key="18">
    <source>
        <dbReference type="Proteomes" id="UP001066276"/>
    </source>
</evidence>
<evidence type="ECO:0000256" key="10">
    <source>
        <dbReference type="ARBA" id="ARBA00023242"/>
    </source>
</evidence>
<dbReference type="GO" id="GO:0000981">
    <property type="term" value="F:DNA-binding transcription factor activity, RNA polymerase II-specific"/>
    <property type="evidence" value="ECO:0007669"/>
    <property type="project" value="TreeGrafter"/>
</dbReference>
<name>A0AAV7Q8D9_PLEWA</name>
<dbReference type="Gene3D" id="2.60.40.820">
    <property type="entry name" value="Transcription factor, T-box"/>
    <property type="match status" value="1"/>
</dbReference>
<dbReference type="AlphaFoldDB" id="A0AAV7Q8D9"/>
<evidence type="ECO:0000256" key="15">
    <source>
        <dbReference type="SAM" id="MobiDB-lite"/>
    </source>
</evidence>
<reference evidence="17" key="1">
    <citation type="journal article" date="2022" name="bioRxiv">
        <title>Sequencing and chromosome-scale assembly of the giantPleurodeles waltlgenome.</title>
        <authorList>
            <person name="Brown T."/>
            <person name="Elewa A."/>
            <person name="Iarovenko S."/>
            <person name="Subramanian E."/>
            <person name="Araus A.J."/>
            <person name="Petzold A."/>
            <person name="Susuki M."/>
            <person name="Suzuki K.-i.T."/>
            <person name="Hayashi T."/>
            <person name="Toyoda A."/>
            <person name="Oliveira C."/>
            <person name="Osipova E."/>
            <person name="Leigh N.D."/>
            <person name="Simon A."/>
            <person name="Yun M.H."/>
        </authorList>
    </citation>
    <scope>NUCLEOTIDE SEQUENCE</scope>
    <source>
        <strain evidence="17">20211129_DDA</strain>
        <tissue evidence="17">Liver</tissue>
    </source>
</reference>
<gene>
    <name evidence="17" type="ORF">NDU88_001908</name>
</gene>
<dbReference type="SMART" id="SM00425">
    <property type="entry name" value="TBOX"/>
    <property type="match status" value="1"/>
</dbReference>
<proteinExistence type="predicted"/>
<dbReference type="InterPro" id="IPR008967">
    <property type="entry name" value="p53-like_TF_DNA-bd_sf"/>
</dbReference>
<evidence type="ECO:0000256" key="11">
    <source>
        <dbReference type="ARBA" id="ARBA00072238"/>
    </source>
</evidence>
<dbReference type="GO" id="GO:0005634">
    <property type="term" value="C:nucleus"/>
    <property type="evidence" value="ECO:0007669"/>
    <property type="project" value="UniProtKB-SubCell"/>
</dbReference>